<dbReference type="InterPro" id="IPR003777">
    <property type="entry name" value="XdhC_CoxI"/>
</dbReference>
<comment type="caution">
    <text evidence="3">The sequence shown here is derived from an EMBL/GenBank/DDBJ whole genome shotgun (WGS) entry which is preliminary data.</text>
</comment>
<keyword evidence="4" id="KW-1185">Reference proteome</keyword>
<dbReference type="RefSeq" id="WP_133321743.1">
    <property type="nucleotide sequence ID" value="NZ_SMTF01000005.1"/>
</dbReference>
<feature type="domain" description="XdhC Rossmann" evidence="2">
    <location>
        <begin position="172"/>
        <end position="310"/>
    </location>
</feature>
<accession>A0A4R5TTS1</accession>
<feature type="domain" description="XdhC- CoxI" evidence="1">
    <location>
        <begin position="19"/>
        <end position="73"/>
    </location>
</feature>
<dbReference type="Proteomes" id="UP000294796">
    <property type="component" value="Unassembled WGS sequence"/>
</dbReference>
<dbReference type="InterPro" id="IPR027051">
    <property type="entry name" value="XdhC_Rossmann_dom"/>
</dbReference>
<sequence length="320" mass="34375">MSAHRHLLEASAHAGETDAAAALAVVVETEGSTYVRRGAMALFGEDLQVGWLSGGCLEPEIARRAQAAITSGRLGWMEIDTRDDEDLLSGSAPGCRGRLRIALMPLRALPGWSAPVRAWLRREGELQLRLQADGALALQAGKAAASWSLPCDAPPWQSEAMSVRVPAPLAITLFGAGPETQVLVPLLRQLGWMTQVVERRTRWLAAASVADHVLQATPRDAAEAIAGMGCNAALVMHHDFELDREALDVLAHNDVSYIGLLGPRRRRDDLFKLLTQGMRESLQPRLHSPVGMPLGGHGPEAIALSIAAQLQAWRAGVETS</sequence>
<reference evidence="3 4" key="1">
    <citation type="submission" date="2019-03" db="EMBL/GenBank/DDBJ databases">
        <title>Luteimonas zhaokaii sp.nov., isolated from the rectal contents of Plateau pika in Yushu, Qinghai Province, China.</title>
        <authorList>
            <person name="Zhang G."/>
        </authorList>
    </citation>
    <scope>NUCLEOTIDE SEQUENCE [LARGE SCALE GENOMIC DNA]</scope>
    <source>
        <strain evidence="3 4">B9</strain>
    </source>
</reference>
<dbReference type="Pfam" id="PF02625">
    <property type="entry name" value="XdhC_CoxI"/>
    <property type="match status" value="1"/>
</dbReference>
<evidence type="ECO:0000259" key="2">
    <source>
        <dbReference type="Pfam" id="PF13478"/>
    </source>
</evidence>
<dbReference type="InterPro" id="IPR052698">
    <property type="entry name" value="MoCofactor_Util/Proc"/>
</dbReference>
<evidence type="ECO:0000259" key="1">
    <source>
        <dbReference type="Pfam" id="PF02625"/>
    </source>
</evidence>
<gene>
    <name evidence="3" type="ORF">E2F46_09025</name>
</gene>
<dbReference type="OrthoDB" id="9815497at2"/>
<evidence type="ECO:0000313" key="4">
    <source>
        <dbReference type="Proteomes" id="UP000294796"/>
    </source>
</evidence>
<dbReference type="EMBL" id="SMTF01000005">
    <property type="protein sequence ID" value="TDK24411.1"/>
    <property type="molecule type" value="Genomic_DNA"/>
</dbReference>
<dbReference type="PANTHER" id="PTHR30388:SF4">
    <property type="entry name" value="MOLYBDENUM COFACTOR INSERTION CHAPERONE PAOD"/>
    <property type="match status" value="1"/>
</dbReference>
<dbReference type="PANTHER" id="PTHR30388">
    <property type="entry name" value="ALDEHYDE OXIDOREDUCTASE MOLYBDENUM COFACTOR ASSEMBLY PROTEIN"/>
    <property type="match status" value="1"/>
</dbReference>
<evidence type="ECO:0000313" key="3">
    <source>
        <dbReference type="EMBL" id="TDK24411.1"/>
    </source>
</evidence>
<dbReference type="Pfam" id="PF13478">
    <property type="entry name" value="XdhC_C"/>
    <property type="match status" value="1"/>
</dbReference>
<name>A0A4R5TTS1_9GAMM</name>
<protein>
    <submittedName>
        <fullName evidence="3">XshC-Cox1-family protein</fullName>
    </submittedName>
</protein>
<dbReference type="AlphaFoldDB" id="A0A4R5TTS1"/>
<organism evidence="3 4">
    <name type="scientific">Luteimonas aestuarii</name>
    <dbReference type="NCBI Taxonomy" id="453837"/>
    <lineage>
        <taxon>Bacteria</taxon>
        <taxon>Pseudomonadati</taxon>
        <taxon>Pseudomonadota</taxon>
        <taxon>Gammaproteobacteria</taxon>
        <taxon>Lysobacterales</taxon>
        <taxon>Lysobacteraceae</taxon>
        <taxon>Luteimonas</taxon>
    </lineage>
</organism>
<proteinExistence type="predicted"/>
<dbReference type="Gene3D" id="3.40.50.720">
    <property type="entry name" value="NAD(P)-binding Rossmann-like Domain"/>
    <property type="match status" value="1"/>
</dbReference>